<accession>A0ABR7GKX3</accession>
<organism evidence="1 2">
    <name type="scientific">Agathobaculum hominis</name>
    <dbReference type="NCBI Taxonomy" id="2763014"/>
    <lineage>
        <taxon>Bacteria</taxon>
        <taxon>Bacillati</taxon>
        <taxon>Bacillota</taxon>
        <taxon>Clostridia</taxon>
        <taxon>Eubacteriales</taxon>
        <taxon>Butyricicoccaceae</taxon>
        <taxon>Agathobaculum</taxon>
    </lineage>
</organism>
<dbReference type="RefSeq" id="WP_186969279.1">
    <property type="nucleotide sequence ID" value="NZ_JACOPK010000002.1"/>
</dbReference>
<proteinExistence type="predicted"/>
<dbReference type="Gene3D" id="3.60.21.10">
    <property type="match status" value="1"/>
</dbReference>
<dbReference type="SUPFAM" id="SSF56300">
    <property type="entry name" value="Metallo-dependent phosphatases"/>
    <property type="match status" value="1"/>
</dbReference>
<dbReference type="Proteomes" id="UP000641741">
    <property type="component" value="Unassembled WGS sequence"/>
</dbReference>
<dbReference type="EMBL" id="JACOPK010000002">
    <property type="protein sequence ID" value="MBC5694969.1"/>
    <property type="molecule type" value="Genomic_DNA"/>
</dbReference>
<dbReference type="Pfam" id="PF13277">
    <property type="entry name" value="YmdB"/>
    <property type="match status" value="1"/>
</dbReference>
<dbReference type="InterPro" id="IPR005235">
    <property type="entry name" value="YmdB-like"/>
</dbReference>
<sequence length="261" mass="28448">MKILTIGDVVGEAGLDALHALLRRIKRDTGADFVIVNGENAAGNGVLPRQAEDIFDAGADVVTLGNHAFGKQQIVPYLDEHSDILRPANLAPQSPGQGWGIFDGPQGSRLLVIDLIGRCDMKYGPDNPFLCVDRILKENEGRYDVALVEFHANATSEKLAMGYYLDGRVSAVWGTHTHVQTADERVNPKGTGYITDLGMTGPYHSVLGVRIEQSIAMFRGDLTEYFKTAPGDCAVSGAVFEIERGGKCVSVERVWKEYKVR</sequence>
<comment type="caution">
    <text evidence="1">The sequence shown here is derived from an EMBL/GenBank/DDBJ whole genome shotgun (WGS) entry which is preliminary data.</text>
</comment>
<dbReference type="PIRSF" id="PIRSF004789">
    <property type="entry name" value="DR1281"/>
    <property type="match status" value="1"/>
</dbReference>
<evidence type="ECO:0000313" key="2">
    <source>
        <dbReference type="Proteomes" id="UP000641741"/>
    </source>
</evidence>
<dbReference type="InterPro" id="IPR029052">
    <property type="entry name" value="Metallo-depent_PP-like"/>
</dbReference>
<gene>
    <name evidence="1" type="ORF">H8S02_03265</name>
</gene>
<dbReference type="PANTHER" id="PTHR36303:SF1">
    <property type="entry name" value="2',3'-CYCLIC-NUCLEOTIDE 2'-PHOSPHODIESTERASE"/>
    <property type="match status" value="1"/>
</dbReference>
<reference evidence="1 2" key="1">
    <citation type="submission" date="2020-08" db="EMBL/GenBank/DDBJ databases">
        <title>Genome public.</title>
        <authorList>
            <person name="Liu C."/>
            <person name="Sun Q."/>
        </authorList>
    </citation>
    <scope>NUCLEOTIDE SEQUENCE [LARGE SCALE GENOMIC DNA]</scope>
    <source>
        <strain evidence="1 2">M2</strain>
    </source>
</reference>
<keyword evidence="2" id="KW-1185">Reference proteome</keyword>
<protein>
    <submittedName>
        <fullName evidence="1">YmdB family metallophosphoesterase</fullName>
    </submittedName>
</protein>
<name>A0ABR7GKX3_9FIRM</name>
<dbReference type="PANTHER" id="PTHR36303">
    <property type="entry name" value="2',3'-CYCLIC-NUCLEOTIDE 2'-PHOSPHODIESTERASE"/>
    <property type="match status" value="1"/>
</dbReference>
<evidence type="ECO:0000313" key="1">
    <source>
        <dbReference type="EMBL" id="MBC5694969.1"/>
    </source>
</evidence>